<dbReference type="InterPro" id="IPR001509">
    <property type="entry name" value="Epimerase_deHydtase"/>
</dbReference>
<evidence type="ECO:0000256" key="1">
    <source>
        <dbReference type="ARBA" id="ARBA00007637"/>
    </source>
</evidence>
<dbReference type="PANTHER" id="PTHR43103:SF5">
    <property type="entry name" value="4-EPIMERASE, PUTATIVE (AFU_ORTHOLOGUE AFUA_7G00360)-RELATED"/>
    <property type="match status" value="1"/>
</dbReference>
<organism evidence="5 6">
    <name type="scientific">Microbacterium trichothecenolyticum</name>
    <name type="common">Aureobacterium trichothecenolyticum</name>
    <dbReference type="NCBI Taxonomy" id="69370"/>
    <lineage>
        <taxon>Bacteria</taxon>
        <taxon>Bacillati</taxon>
        <taxon>Actinomycetota</taxon>
        <taxon>Actinomycetes</taxon>
        <taxon>Micrococcales</taxon>
        <taxon>Microbacteriaceae</taxon>
        <taxon>Microbacterium</taxon>
    </lineage>
</organism>
<dbReference type="InterPro" id="IPR036291">
    <property type="entry name" value="NAD(P)-bd_dom_sf"/>
</dbReference>
<keyword evidence="2" id="KW-0560">Oxidoreductase</keyword>
<dbReference type="PANTHER" id="PTHR43103">
    <property type="entry name" value="NUCLEOSIDE-DIPHOSPHATE-SUGAR EPIMERASE"/>
    <property type="match status" value="1"/>
</dbReference>
<dbReference type="Proteomes" id="UP001226691">
    <property type="component" value="Unassembled WGS sequence"/>
</dbReference>
<comment type="caution">
    <text evidence="5">The sequence shown here is derived from an EMBL/GenBank/DDBJ whole genome shotgun (WGS) entry which is preliminary data.</text>
</comment>
<keyword evidence="3" id="KW-0520">NAD</keyword>
<evidence type="ECO:0000313" key="5">
    <source>
        <dbReference type="EMBL" id="MDQ1124022.1"/>
    </source>
</evidence>
<keyword evidence="6" id="KW-1185">Reference proteome</keyword>
<dbReference type="Gene3D" id="3.40.50.720">
    <property type="entry name" value="NAD(P)-binding Rossmann-like Domain"/>
    <property type="match status" value="1"/>
</dbReference>
<evidence type="ECO:0000256" key="3">
    <source>
        <dbReference type="ARBA" id="ARBA00023027"/>
    </source>
</evidence>
<evidence type="ECO:0000313" key="6">
    <source>
        <dbReference type="Proteomes" id="UP001226691"/>
    </source>
</evidence>
<accession>A0ABU0TYI6</accession>
<dbReference type="RefSeq" id="WP_307484387.1">
    <property type="nucleotide sequence ID" value="NZ_JAUTBF010000001.1"/>
</dbReference>
<comment type="similarity">
    <text evidence="1">Belongs to the NAD(P)-dependent epimerase/dehydratase family.</text>
</comment>
<name>A0ABU0TYI6_MICTR</name>
<gene>
    <name evidence="5" type="ORF">QE412_002595</name>
</gene>
<evidence type="ECO:0000256" key="2">
    <source>
        <dbReference type="ARBA" id="ARBA00023002"/>
    </source>
</evidence>
<protein>
    <submittedName>
        <fullName evidence="5">Nucleoside-diphosphate-sugar epimerase</fullName>
    </submittedName>
</protein>
<dbReference type="EMBL" id="JAUTBF010000001">
    <property type="protein sequence ID" value="MDQ1124022.1"/>
    <property type="molecule type" value="Genomic_DNA"/>
</dbReference>
<feature type="domain" description="NAD-dependent epimerase/dehydratase" evidence="4">
    <location>
        <begin position="15"/>
        <end position="182"/>
    </location>
</feature>
<dbReference type="SUPFAM" id="SSF51735">
    <property type="entry name" value="NAD(P)-binding Rossmann-fold domains"/>
    <property type="match status" value="1"/>
</dbReference>
<dbReference type="Pfam" id="PF01370">
    <property type="entry name" value="Epimerase"/>
    <property type="match status" value="1"/>
</dbReference>
<proteinExistence type="inferred from homology"/>
<reference evidence="5 6" key="1">
    <citation type="submission" date="2023-07" db="EMBL/GenBank/DDBJ databases">
        <title>Functional and genomic diversity of the sorghum phyllosphere microbiome.</title>
        <authorList>
            <person name="Shade A."/>
        </authorList>
    </citation>
    <scope>NUCLEOTIDE SEQUENCE [LARGE SCALE GENOMIC DNA]</scope>
    <source>
        <strain evidence="5 6">SORGH_AS_1207</strain>
    </source>
</reference>
<evidence type="ECO:0000259" key="4">
    <source>
        <dbReference type="Pfam" id="PF01370"/>
    </source>
</evidence>
<sequence length="306" mass="33138">MQESSTRDGTVPPRILVTGADGLIGRATVDRLLGRGIAVTALSRSWSAPIAADRIVTADVADEKRVHEALDDVTAVVHMAAIPHPDIDTPRAVFVGNTSATFTLLAAAGERGIRRAVIASSINAFGIPMNRHALSPAYYPLDELMPVAHDDAYSLSKWVDEHAARLAHSRWGMDVVALRFPLVRSLPDLQAWARTLRDNPAEQTRLAREGWAYLELTDAVDAIEQSLSAPLTGAHTLLLAAADTLLPDATEDLLDAHAPGVPRRRRFEGRRSPLDVSAAERLIGWRPRHAIDPDYAAASQETEVTA</sequence>